<dbReference type="EMBL" id="JAINUF010000021">
    <property type="protein sequence ID" value="KAJ8334254.1"/>
    <property type="molecule type" value="Genomic_DNA"/>
</dbReference>
<sequence>MRAQVSKASQWKKKRLQGKRASEWATCPGLFTELQRHPHFLPLQKGHTGGGDGLLLLRASVQRGSEQCPGPPPCTLSCSLQACFVSVRPLRNALRKGKSGFVRKAAWDALQPVLGKQSLVGFSVSRAPRVAPKRTIGLHRSPRSLARFADRTYIKNKTRQNIKTLNPFMLGYSCSPSGKEETLTTAG</sequence>
<accession>A0A9Q1E8N3</accession>
<reference evidence="1" key="1">
    <citation type="journal article" date="2023" name="Science">
        <title>Genome structures resolve the early diversification of teleost fishes.</title>
        <authorList>
            <person name="Parey E."/>
            <person name="Louis A."/>
            <person name="Montfort J."/>
            <person name="Bouchez O."/>
            <person name="Roques C."/>
            <person name="Iampietro C."/>
            <person name="Lluch J."/>
            <person name="Castinel A."/>
            <person name="Donnadieu C."/>
            <person name="Desvignes T."/>
            <person name="Floi Bucao C."/>
            <person name="Jouanno E."/>
            <person name="Wen M."/>
            <person name="Mejri S."/>
            <person name="Dirks R."/>
            <person name="Jansen H."/>
            <person name="Henkel C."/>
            <person name="Chen W.J."/>
            <person name="Zahm M."/>
            <person name="Cabau C."/>
            <person name="Klopp C."/>
            <person name="Thompson A.W."/>
            <person name="Robinson-Rechavi M."/>
            <person name="Braasch I."/>
            <person name="Lecointre G."/>
            <person name="Bobe J."/>
            <person name="Postlethwait J.H."/>
            <person name="Berthelot C."/>
            <person name="Roest Crollius H."/>
            <person name="Guiguen Y."/>
        </authorList>
    </citation>
    <scope>NUCLEOTIDE SEQUENCE</scope>
    <source>
        <strain evidence="1">WJC10195</strain>
    </source>
</reference>
<dbReference type="AlphaFoldDB" id="A0A9Q1E8N3"/>
<comment type="caution">
    <text evidence="1">The sequence shown here is derived from an EMBL/GenBank/DDBJ whole genome shotgun (WGS) entry which is preliminary data.</text>
</comment>
<evidence type="ECO:0000313" key="2">
    <source>
        <dbReference type="Proteomes" id="UP001152622"/>
    </source>
</evidence>
<keyword evidence="2" id="KW-1185">Reference proteome</keyword>
<organism evidence="1 2">
    <name type="scientific">Synaphobranchus kaupii</name>
    <name type="common">Kaup's arrowtooth eel</name>
    <dbReference type="NCBI Taxonomy" id="118154"/>
    <lineage>
        <taxon>Eukaryota</taxon>
        <taxon>Metazoa</taxon>
        <taxon>Chordata</taxon>
        <taxon>Craniata</taxon>
        <taxon>Vertebrata</taxon>
        <taxon>Euteleostomi</taxon>
        <taxon>Actinopterygii</taxon>
        <taxon>Neopterygii</taxon>
        <taxon>Teleostei</taxon>
        <taxon>Anguilliformes</taxon>
        <taxon>Synaphobranchidae</taxon>
        <taxon>Synaphobranchus</taxon>
    </lineage>
</organism>
<evidence type="ECO:0000313" key="1">
    <source>
        <dbReference type="EMBL" id="KAJ8334254.1"/>
    </source>
</evidence>
<name>A0A9Q1E8N3_SYNKA</name>
<gene>
    <name evidence="1" type="ORF">SKAU_G00398930</name>
</gene>
<protein>
    <submittedName>
        <fullName evidence="1">Uncharacterized protein</fullName>
    </submittedName>
</protein>
<dbReference type="Proteomes" id="UP001152622">
    <property type="component" value="Chromosome 21"/>
</dbReference>
<proteinExistence type="predicted"/>